<dbReference type="AlphaFoldDB" id="A0A1V9ZUH7"/>
<organism evidence="8 9">
    <name type="scientific">Achlya hypogyna</name>
    <name type="common">Oomycete</name>
    <name type="synonym">Protoachlya hypogyna</name>
    <dbReference type="NCBI Taxonomy" id="1202772"/>
    <lineage>
        <taxon>Eukaryota</taxon>
        <taxon>Sar</taxon>
        <taxon>Stramenopiles</taxon>
        <taxon>Oomycota</taxon>
        <taxon>Saprolegniomycetes</taxon>
        <taxon>Saprolegniales</taxon>
        <taxon>Achlyaceae</taxon>
        <taxon>Achlya</taxon>
    </lineage>
</organism>
<sequence length="406" mass="44500">MAGTTLKRPAGAAGQPAKKAKKLSRPADATALPGKKTKEAAVPRTYEALRDLTQQNRRFNDFYEKMAKPDWVSTATMKRSSKAQYKRIVALDCEMCVTFDPSTETRNSKALVRVTLVDGEDPETILVDLIVHQPQPGHSVLLYKTDIHGIAPDLITNSKIDPARARKELLKHVGPDTIVVGHSLYGDLASLFLKHTNVIDTSFLFLRKDVPQIAQTPGLKDLTNQLLAFPMPDIHDSYLDAKMTMLVAKHALTCELGAVIEYDNAKASRRDDKTVAKSKLVPGVAIKAVDPSKVQDCDSDASRWKVHRIPKGIFNSDLEQFIITKTSVVPALVENLVFKTPKGSTVVHFASAAHAQLAFAMLEGVETKDPLNRPVKALNVSDAKGITYKGIKFMLAEKPSQPSSSN</sequence>
<name>A0A1V9ZUH7_ACHHY</name>
<dbReference type="GO" id="GO:0003676">
    <property type="term" value="F:nucleic acid binding"/>
    <property type="evidence" value="ECO:0007669"/>
    <property type="project" value="InterPro"/>
</dbReference>
<comment type="caution">
    <text evidence="8">The sequence shown here is derived from an EMBL/GenBank/DDBJ whole genome shotgun (WGS) entry which is preliminary data.</text>
</comment>
<evidence type="ECO:0000259" key="7">
    <source>
        <dbReference type="SMART" id="SM00479"/>
    </source>
</evidence>
<evidence type="ECO:0000256" key="1">
    <source>
        <dbReference type="ARBA" id="ARBA00004123"/>
    </source>
</evidence>
<keyword evidence="3" id="KW-0540">Nuclease</keyword>
<dbReference type="EMBL" id="JNBR01000005">
    <property type="protein sequence ID" value="OQS01611.1"/>
    <property type="molecule type" value="Genomic_DNA"/>
</dbReference>
<dbReference type="SMART" id="SM00479">
    <property type="entry name" value="EXOIII"/>
    <property type="match status" value="1"/>
</dbReference>
<gene>
    <name evidence="8" type="ORF">ACHHYP_00624</name>
</gene>
<dbReference type="InterPro" id="IPR047021">
    <property type="entry name" value="REXO1/3/4-like"/>
</dbReference>
<dbReference type="GO" id="GO:0005634">
    <property type="term" value="C:nucleus"/>
    <property type="evidence" value="ECO:0007669"/>
    <property type="project" value="UniProtKB-SubCell"/>
</dbReference>
<dbReference type="Proteomes" id="UP000243579">
    <property type="component" value="Unassembled WGS sequence"/>
</dbReference>
<dbReference type="InterPro" id="IPR013520">
    <property type="entry name" value="Ribonucl_H"/>
</dbReference>
<evidence type="ECO:0000256" key="2">
    <source>
        <dbReference type="ARBA" id="ARBA00006357"/>
    </source>
</evidence>
<dbReference type="PANTHER" id="PTHR12801:SF115">
    <property type="entry name" value="FI18136P1-RELATED"/>
    <property type="match status" value="1"/>
</dbReference>
<dbReference type="OrthoDB" id="16516at2759"/>
<evidence type="ECO:0000313" key="8">
    <source>
        <dbReference type="EMBL" id="OQS01611.1"/>
    </source>
</evidence>
<dbReference type="Gene3D" id="3.30.420.10">
    <property type="entry name" value="Ribonuclease H-like superfamily/Ribonuclease H"/>
    <property type="match status" value="1"/>
</dbReference>
<comment type="similarity">
    <text evidence="2">Belongs to the REXO1/REXO3 family.</text>
</comment>
<dbReference type="PANTHER" id="PTHR12801">
    <property type="entry name" value="RNA EXONUCLEASE REXO1 / RECO3 FAMILY MEMBER-RELATED"/>
    <property type="match status" value="1"/>
</dbReference>
<keyword evidence="5" id="KW-0539">Nucleus</keyword>
<dbReference type="SUPFAM" id="SSF53098">
    <property type="entry name" value="Ribonuclease H-like"/>
    <property type="match status" value="1"/>
</dbReference>
<feature type="region of interest" description="Disordered" evidence="6">
    <location>
        <begin position="1"/>
        <end position="42"/>
    </location>
</feature>
<evidence type="ECO:0000256" key="6">
    <source>
        <dbReference type="SAM" id="MobiDB-lite"/>
    </source>
</evidence>
<evidence type="ECO:0000256" key="5">
    <source>
        <dbReference type="ARBA" id="ARBA00023242"/>
    </source>
</evidence>
<accession>A0A1V9ZUH7</accession>
<keyword evidence="9" id="KW-1185">Reference proteome</keyword>
<dbReference type="InterPro" id="IPR012337">
    <property type="entry name" value="RNaseH-like_sf"/>
</dbReference>
<dbReference type="InterPro" id="IPR036397">
    <property type="entry name" value="RNaseH_sf"/>
</dbReference>
<dbReference type="STRING" id="1202772.A0A1V9ZUH7"/>
<dbReference type="GO" id="GO:0004527">
    <property type="term" value="F:exonuclease activity"/>
    <property type="evidence" value="ECO:0007669"/>
    <property type="project" value="InterPro"/>
</dbReference>
<reference evidence="8 9" key="1">
    <citation type="journal article" date="2014" name="Genome Biol. Evol.">
        <title>The secreted proteins of Achlya hypogyna and Thraustotheca clavata identify the ancestral oomycete secretome and reveal gene acquisitions by horizontal gene transfer.</title>
        <authorList>
            <person name="Misner I."/>
            <person name="Blouin N."/>
            <person name="Leonard G."/>
            <person name="Richards T.A."/>
            <person name="Lane C.E."/>
        </authorList>
    </citation>
    <scope>NUCLEOTIDE SEQUENCE [LARGE SCALE GENOMIC DNA]</scope>
    <source>
        <strain evidence="8 9">ATCC 48635</strain>
    </source>
</reference>
<feature type="domain" description="Exonuclease" evidence="7">
    <location>
        <begin position="87"/>
        <end position="257"/>
    </location>
</feature>
<feature type="compositionally biased region" description="Low complexity" evidence="6">
    <location>
        <begin position="7"/>
        <end position="17"/>
    </location>
</feature>
<evidence type="ECO:0000256" key="4">
    <source>
        <dbReference type="ARBA" id="ARBA00022801"/>
    </source>
</evidence>
<evidence type="ECO:0000256" key="3">
    <source>
        <dbReference type="ARBA" id="ARBA00022722"/>
    </source>
</evidence>
<evidence type="ECO:0000313" key="9">
    <source>
        <dbReference type="Proteomes" id="UP000243579"/>
    </source>
</evidence>
<proteinExistence type="inferred from homology"/>
<keyword evidence="4" id="KW-0378">Hydrolase</keyword>
<comment type="subcellular location">
    <subcellularLocation>
        <location evidence="1">Nucleus</location>
    </subcellularLocation>
</comment>
<protein>
    <recommendedName>
        <fullName evidence="7">Exonuclease domain-containing protein</fullName>
    </recommendedName>
</protein>